<name>C6Y3J5_PEDHD</name>
<organism evidence="2 3">
    <name type="scientific">Pedobacter heparinus (strain ATCC 13125 / DSM 2366 / CIP 104194 / JCM 7457 / NBRC 12017 / NCIMB 9290 / NRRL B-14731 / HIM 762-3)</name>
    <dbReference type="NCBI Taxonomy" id="485917"/>
    <lineage>
        <taxon>Bacteria</taxon>
        <taxon>Pseudomonadati</taxon>
        <taxon>Bacteroidota</taxon>
        <taxon>Sphingobacteriia</taxon>
        <taxon>Sphingobacteriales</taxon>
        <taxon>Sphingobacteriaceae</taxon>
        <taxon>Pedobacter</taxon>
    </lineage>
</organism>
<feature type="chain" id="PRO_5002974649" description="Cell wall surface anchor family protein" evidence="1">
    <location>
        <begin position="20"/>
        <end position="310"/>
    </location>
</feature>
<dbReference type="STRING" id="485917.Phep_1055"/>
<evidence type="ECO:0000313" key="3">
    <source>
        <dbReference type="Proteomes" id="UP000000852"/>
    </source>
</evidence>
<gene>
    <name evidence="2" type="ordered locus">Phep_1055</name>
</gene>
<dbReference type="Proteomes" id="UP000000852">
    <property type="component" value="Chromosome"/>
</dbReference>
<dbReference type="eggNOG" id="COG1044">
    <property type="taxonomic scope" value="Bacteria"/>
</dbReference>
<evidence type="ECO:0000313" key="2">
    <source>
        <dbReference type="EMBL" id="ACU03274.1"/>
    </source>
</evidence>
<evidence type="ECO:0008006" key="4">
    <source>
        <dbReference type="Google" id="ProtNLM"/>
    </source>
</evidence>
<feature type="signal peptide" evidence="1">
    <location>
        <begin position="1"/>
        <end position="19"/>
    </location>
</feature>
<protein>
    <recommendedName>
        <fullName evidence="4">Cell wall surface anchor family protein</fullName>
    </recommendedName>
</protein>
<dbReference type="HOGENOM" id="CLU_044440_1_0_10"/>
<dbReference type="OrthoDB" id="680331at2"/>
<dbReference type="RefSeq" id="WP_012781218.1">
    <property type="nucleotide sequence ID" value="NC_013061.1"/>
</dbReference>
<keyword evidence="3" id="KW-1185">Reference proteome</keyword>
<keyword evidence="1" id="KW-0732">Signal</keyword>
<sequence length="310" mass="33812">MKRAGILLSLICSCCFANAQTLQTVTDNGASTTNTINSYNPNGFQITGTVGSAAYFVIDQTANTGGKRWRFGHTGGAPGFGSFDISNLTDEIVPLSIASDGKVTTGRLLVNTPPVDNTNEGLQVKSGLSIYGSANNLGNHIMFKRSEGAEMAYLGWEDESSGNSPFIIKSSNGNDIKFMINDGEQMRLKNGNLSIGSPNSYGYRLAVNGNIRAKEIKVENTNWPDYVFTTDYQLPTLQQTEQHIKERGHLPGVPSAAEVKANGIDLGEMNAKLLQKIEELTLYLIEIKKESDARNDKQTKEIEYLKSKLK</sequence>
<dbReference type="EMBL" id="CP001681">
    <property type="protein sequence ID" value="ACU03274.1"/>
    <property type="molecule type" value="Genomic_DNA"/>
</dbReference>
<dbReference type="AlphaFoldDB" id="C6Y3J5"/>
<accession>C6Y3J5</accession>
<reference evidence="2 3" key="1">
    <citation type="journal article" date="2009" name="Stand. Genomic Sci.">
        <title>Complete genome sequence of Pedobacter heparinus type strain (HIM 762-3).</title>
        <authorList>
            <person name="Han C."/>
            <person name="Spring S."/>
            <person name="Lapidus A."/>
            <person name="Del Rio T.G."/>
            <person name="Tice H."/>
            <person name="Copeland A."/>
            <person name="Cheng J.F."/>
            <person name="Lucas S."/>
            <person name="Chen F."/>
            <person name="Nolan M."/>
            <person name="Bruce D."/>
            <person name="Goodwin L."/>
            <person name="Pitluck S."/>
            <person name="Ivanova N."/>
            <person name="Mavromatis K."/>
            <person name="Mikhailova N."/>
            <person name="Pati A."/>
            <person name="Chen A."/>
            <person name="Palaniappan K."/>
            <person name="Land M."/>
            <person name="Hauser L."/>
            <person name="Chang Y.J."/>
            <person name="Jeffries C.C."/>
            <person name="Saunders E."/>
            <person name="Chertkov O."/>
            <person name="Brettin T."/>
            <person name="Goker M."/>
            <person name="Rohde M."/>
            <person name="Bristow J."/>
            <person name="Eisen J.A."/>
            <person name="Markowitz V."/>
            <person name="Hugenholtz P."/>
            <person name="Kyrpides N.C."/>
            <person name="Klenk H.P."/>
            <person name="Detter J.C."/>
        </authorList>
    </citation>
    <scope>NUCLEOTIDE SEQUENCE [LARGE SCALE GENOMIC DNA]</scope>
    <source>
        <strain evidence="3">ATCC 13125 / DSM 2366 / CIP 104194 / JCM 7457 / NBRC 12017 / NCIMB 9290 / NRRL B-14731 / HIM 762-3</strain>
    </source>
</reference>
<dbReference type="KEGG" id="phe:Phep_1055"/>
<proteinExistence type="predicted"/>
<evidence type="ECO:0000256" key="1">
    <source>
        <dbReference type="SAM" id="SignalP"/>
    </source>
</evidence>